<comment type="caution">
    <text evidence="2">The sequence shown here is derived from an EMBL/GenBank/DDBJ whole genome shotgun (WGS) entry which is preliminary data.</text>
</comment>
<dbReference type="STRING" id="360411.AC812_03790"/>
<evidence type="ECO:0000313" key="3">
    <source>
        <dbReference type="Proteomes" id="UP000050514"/>
    </source>
</evidence>
<dbReference type="InterPro" id="IPR035931">
    <property type="entry name" value="YlxR-like_sf"/>
</dbReference>
<dbReference type="SUPFAM" id="SSF64376">
    <property type="entry name" value="YlxR-like"/>
    <property type="match status" value="1"/>
</dbReference>
<protein>
    <recommendedName>
        <fullName evidence="1">YlxR domain-containing protein</fullName>
    </recommendedName>
</protein>
<keyword evidence="3" id="KW-1185">Reference proteome</keyword>
<dbReference type="Proteomes" id="UP000050514">
    <property type="component" value="Unassembled WGS sequence"/>
</dbReference>
<evidence type="ECO:0000259" key="1">
    <source>
        <dbReference type="Pfam" id="PF04296"/>
    </source>
</evidence>
<dbReference type="InterPro" id="IPR007393">
    <property type="entry name" value="YlxR_dom"/>
</dbReference>
<dbReference type="NCBIfam" id="NF047356">
    <property type="entry name" value="RNA_bind_RnpM"/>
    <property type="match status" value="1"/>
</dbReference>
<organism evidence="2 3">
    <name type="scientific">Bellilinea caldifistulae</name>
    <dbReference type="NCBI Taxonomy" id="360411"/>
    <lineage>
        <taxon>Bacteria</taxon>
        <taxon>Bacillati</taxon>
        <taxon>Chloroflexota</taxon>
        <taxon>Anaerolineae</taxon>
        <taxon>Anaerolineales</taxon>
        <taxon>Anaerolineaceae</taxon>
        <taxon>Bellilinea</taxon>
    </lineage>
</organism>
<dbReference type="EMBL" id="LGHJ01000010">
    <property type="protein sequence ID" value="KPL77111.1"/>
    <property type="molecule type" value="Genomic_DNA"/>
</dbReference>
<evidence type="ECO:0000313" key="2">
    <source>
        <dbReference type="EMBL" id="KPL77111.1"/>
    </source>
</evidence>
<dbReference type="RefSeq" id="WP_061914483.1">
    <property type="nucleotide sequence ID" value="NZ_DF967971.1"/>
</dbReference>
<dbReference type="PANTHER" id="PTHR34215:SF1">
    <property type="entry name" value="YLXR DOMAIN-CONTAINING PROTEIN"/>
    <property type="match status" value="1"/>
</dbReference>
<dbReference type="PANTHER" id="PTHR34215">
    <property type="entry name" value="BLL0784 PROTEIN"/>
    <property type="match status" value="1"/>
</dbReference>
<dbReference type="Gene3D" id="3.30.1230.10">
    <property type="entry name" value="YlxR-like"/>
    <property type="match status" value="1"/>
</dbReference>
<dbReference type="AlphaFoldDB" id="A0A0P6XPD4"/>
<dbReference type="OrthoDB" id="9813251at2"/>
<reference evidence="2 3" key="1">
    <citation type="submission" date="2015-07" db="EMBL/GenBank/DDBJ databases">
        <title>Draft genome of Bellilinea caldifistulae DSM 17877.</title>
        <authorList>
            <person name="Hemp J."/>
            <person name="Ward L.M."/>
            <person name="Pace L.A."/>
            <person name="Fischer W.W."/>
        </authorList>
    </citation>
    <scope>NUCLEOTIDE SEQUENCE [LARGE SCALE GENOMIC DNA]</scope>
    <source>
        <strain evidence="2 3">GOMI-1</strain>
    </source>
</reference>
<proteinExistence type="predicted"/>
<accession>A0A0P6XPD4</accession>
<dbReference type="Pfam" id="PF04296">
    <property type="entry name" value="YlxR"/>
    <property type="match status" value="1"/>
</dbReference>
<gene>
    <name evidence="2" type="ORF">AC812_03790</name>
</gene>
<sequence>MARKPVQRTKHIPQRTCVGCRQVMAKRALIRIVRTPQGVQIDPTGKLAGRGAYVHEDRQCWERALKGALAHALKTELTEQERVFLTEYMQSLPEEYHVA</sequence>
<dbReference type="InterPro" id="IPR037465">
    <property type="entry name" value="YlxR"/>
</dbReference>
<feature type="domain" description="YlxR" evidence="1">
    <location>
        <begin position="15"/>
        <end position="80"/>
    </location>
</feature>
<name>A0A0P6XPD4_9CHLR</name>